<name>A0A7X0VRZ3_9CLOT</name>
<proteinExistence type="predicted"/>
<accession>A0A7X0VRZ3</accession>
<keyword evidence="1" id="KW-0732">Signal</keyword>
<evidence type="ECO:0000313" key="3">
    <source>
        <dbReference type="Proteomes" id="UP000585258"/>
    </source>
</evidence>
<reference evidence="2 3" key="1">
    <citation type="submission" date="2020-08" db="EMBL/GenBank/DDBJ databases">
        <title>Clostridia isolated from Swiss meat.</title>
        <authorList>
            <person name="Wambui J."/>
            <person name="Stevens M.J.A."/>
            <person name="Stephan R."/>
        </authorList>
    </citation>
    <scope>NUCLEOTIDE SEQUENCE [LARGE SCALE GENOMIC DNA]</scope>
    <source>
        <strain evidence="2 3">CM001</strain>
    </source>
</reference>
<feature type="signal peptide" evidence="1">
    <location>
        <begin position="1"/>
        <end position="28"/>
    </location>
</feature>
<protein>
    <submittedName>
        <fullName evidence="2">DUF4879 domain-containing protein</fullName>
    </submittedName>
</protein>
<dbReference type="InterPro" id="IPR032624">
    <property type="entry name" value="DUF4879"/>
</dbReference>
<organism evidence="2 3">
    <name type="scientific">Clostridium gasigenes</name>
    <dbReference type="NCBI Taxonomy" id="94869"/>
    <lineage>
        <taxon>Bacteria</taxon>
        <taxon>Bacillati</taxon>
        <taxon>Bacillota</taxon>
        <taxon>Clostridia</taxon>
        <taxon>Eubacteriales</taxon>
        <taxon>Clostridiaceae</taxon>
        <taxon>Clostridium</taxon>
    </lineage>
</organism>
<dbReference type="EMBL" id="JACKWY010000009">
    <property type="protein sequence ID" value="MBB6715877.1"/>
    <property type="molecule type" value="Genomic_DNA"/>
</dbReference>
<dbReference type="Gene3D" id="2.60.40.2870">
    <property type="match status" value="1"/>
</dbReference>
<evidence type="ECO:0000313" key="2">
    <source>
        <dbReference type="EMBL" id="MBB6715877.1"/>
    </source>
</evidence>
<dbReference type="Proteomes" id="UP000585258">
    <property type="component" value="Unassembled WGS sequence"/>
</dbReference>
<comment type="caution">
    <text evidence="2">The sequence shown here is derived from an EMBL/GenBank/DDBJ whole genome shotgun (WGS) entry which is preliminary data.</text>
</comment>
<evidence type="ECO:0000256" key="1">
    <source>
        <dbReference type="SAM" id="SignalP"/>
    </source>
</evidence>
<dbReference type="AlphaFoldDB" id="A0A7X0VRZ3"/>
<dbReference type="RefSeq" id="WP_185165041.1">
    <property type="nucleotide sequence ID" value="NZ_JACKWY010000009.1"/>
</dbReference>
<sequence length="148" mass="16353">MKNLAKVFSALALALGMFFITPTTQAQAVITAPALSYFEIGGMSEQPDEGYQMFQDNKVETDGTIYVKVQQMGYGNTSIKVNGASRNFQETNREAITEISPKQGRIVVGWNITYKIDNLPKGINNIEFMCIGTSSSRVMRDTAIILKL</sequence>
<feature type="chain" id="PRO_5030981503" evidence="1">
    <location>
        <begin position="29"/>
        <end position="148"/>
    </location>
</feature>
<dbReference type="Pfam" id="PF16219">
    <property type="entry name" value="DUF4879"/>
    <property type="match status" value="1"/>
</dbReference>
<gene>
    <name evidence="2" type="ORF">H7E68_14315</name>
</gene>